<dbReference type="PANTHER" id="PTHR46720">
    <property type="entry name" value="HYDROXYLASE, PUTATIVE (AFU_ORTHOLOGUE AFUA_3G01460)-RELATED"/>
    <property type="match status" value="1"/>
</dbReference>
<dbReference type="Gene3D" id="3.50.50.60">
    <property type="entry name" value="FAD/NAD(P)-binding domain"/>
    <property type="match status" value="1"/>
</dbReference>
<keyword evidence="2" id="KW-0274">FAD</keyword>
<dbReference type="SUPFAM" id="SSF51905">
    <property type="entry name" value="FAD/NAD(P)-binding domain"/>
    <property type="match status" value="1"/>
</dbReference>
<dbReference type="InterPro" id="IPR002938">
    <property type="entry name" value="FAD-bd"/>
</dbReference>
<dbReference type="STRING" id="1043003.A0A074VSS5"/>
<keyword evidence="1" id="KW-0285">Flavoprotein</keyword>
<keyword evidence="3" id="KW-0560">Oxidoreductase</keyword>
<feature type="domain" description="FAD-binding" evidence="4">
    <location>
        <begin position="10"/>
        <end position="363"/>
    </location>
</feature>
<dbReference type="Proteomes" id="UP000030672">
    <property type="component" value="Unassembled WGS sequence"/>
</dbReference>
<evidence type="ECO:0000256" key="2">
    <source>
        <dbReference type="ARBA" id="ARBA00022827"/>
    </source>
</evidence>
<dbReference type="PANTHER" id="PTHR46720:SF3">
    <property type="entry name" value="FAD-BINDING DOMAIN-CONTAINING PROTEIN-RELATED"/>
    <property type="match status" value="1"/>
</dbReference>
<dbReference type="GO" id="GO:0016491">
    <property type="term" value="F:oxidoreductase activity"/>
    <property type="evidence" value="ECO:0007669"/>
    <property type="project" value="UniProtKB-KW"/>
</dbReference>
<evidence type="ECO:0000313" key="6">
    <source>
        <dbReference type="Proteomes" id="UP000030672"/>
    </source>
</evidence>
<dbReference type="RefSeq" id="XP_040879317.1">
    <property type="nucleotide sequence ID" value="XM_041021963.1"/>
</dbReference>
<protein>
    <submittedName>
        <fullName evidence="5">FAD/NAD(P)-binding domain-containing protein</fullName>
    </submittedName>
</protein>
<dbReference type="EMBL" id="KL584835">
    <property type="protein sequence ID" value="KEQ62294.1"/>
    <property type="molecule type" value="Genomic_DNA"/>
</dbReference>
<evidence type="ECO:0000256" key="3">
    <source>
        <dbReference type="ARBA" id="ARBA00023002"/>
    </source>
</evidence>
<dbReference type="GeneID" id="63915336"/>
<reference evidence="5 6" key="1">
    <citation type="journal article" date="2014" name="BMC Genomics">
        <title>Genome sequencing of four Aureobasidium pullulans varieties: biotechnological potential, stress tolerance, and description of new species.</title>
        <authorList>
            <person name="Gostin Ar C."/>
            <person name="Ohm R.A."/>
            <person name="Kogej T."/>
            <person name="Sonjak S."/>
            <person name="Turk M."/>
            <person name="Zajc J."/>
            <person name="Zalar P."/>
            <person name="Grube M."/>
            <person name="Sun H."/>
            <person name="Han J."/>
            <person name="Sharma A."/>
            <person name="Chiniquy J."/>
            <person name="Ngan C.Y."/>
            <person name="Lipzen A."/>
            <person name="Barry K."/>
            <person name="Grigoriev I.V."/>
            <person name="Gunde-Cimerman N."/>
        </authorList>
    </citation>
    <scope>NUCLEOTIDE SEQUENCE [LARGE SCALE GENOMIC DNA]</scope>
    <source>
        <strain evidence="5 6">CBS 110374</strain>
    </source>
</reference>
<gene>
    <name evidence="5" type="ORF">M437DRAFT_50186</name>
</gene>
<accession>A0A074VSS5</accession>
<name>A0A074VSS5_AURM1</name>
<sequence>MPHSEDKIRIAIAGGGIGGLCLAVGLMEYPNLDVHIYEGVPKYTDIGAGLALHKNAITAMDLIHPAIKKTYFAKALTMAGEEDEEMVTQVILVSGPNTGEVVAELGKAKGRRTVARSDLLDGLLALLPKDRVSFGKKLDSIKEDDASGKVTLTFKDGTTAEADCLLGADGVHSGTRKHILGPDHPAVPPKNPDGWRVHSRQVPMDIAMKTIDSKWRRTVPILCGKEGHVNMMPLHKGEKLSIICVTRTGIASDGSLAPFEKERFADYREDAKAAVELVAEDPHITWELQQHEPAPYYNRRNIAVMGDAAHACMPFVGQGAAQAIEDAAVLTALFRRLDSVSQIEKVLKAYDQVRRPRAQAVVTMGCDFGRLYDFALPGVEDDPVKMKQFMGKAAAFTNNADLEKQNQDALDAFEALM</sequence>
<evidence type="ECO:0000313" key="5">
    <source>
        <dbReference type="EMBL" id="KEQ62294.1"/>
    </source>
</evidence>
<keyword evidence="6" id="KW-1185">Reference proteome</keyword>
<dbReference type="PRINTS" id="PR00420">
    <property type="entry name" value="RNGMNOXGNASE"/>
</dbReference>
<dbReference type="GO" id="GO:0071949">
    <property type="term" value="F:FAD binding"/>
    <property type="evidence" value="ECO:0007669"/>
    <property type="project" value="InterPro"/>
</dbReference>
<evidence type="ECO:0000256" key="1">
    <source>
        <dbReference type="ARBA" id="ARBA00022630"/>
    </source>
</evidence>
<dbReference type="HOGENOM" id="CLU_009665_6_5_1"/>
<dbReference type="GO" id="GO:0044550">
    <property type="term" value="P:secondary metabolite biosynthetic process"/>
    <property type="evidence" value="ECO:0007669"/>
    <property type="project" value="TreeGrafter"/>
</dbReference>
<dbReference type="Pfam" id="PF01494">
    <property type="entry name" value="FAD_binding_3"/>
    <property type="match status" value="1"/>
</dbReference>
<proteinExistence type="predicted"/>
<dbReference type="InterPro" id="IPR051104">
    <property type="entry name" value="FAD_monoxygenase"/>
</dbReference>
<dbReference type="InterPro" id="IPR036188">
    <property type="entry name" value="FAD/NAD-bd_sf"/>
</dbReference>
<evidence type="ECO:0000259" key="4">
    <source>
        <dbReference type="Pfam" id="PF01494"/>
    </source>
</evidence>
<organism evidence="5 6">
    <name type="scientific">Aureobasidium melanogenum (strain CBS 110374)</name>
    <name type="common">Aureobasidium pullulans var. melanogenum</name>
    <dbReference type="NCBI Taxonomy" id="1043003"/>
    <lineage>
        <taxon>Eukaryota</taxon>
        <taxon>Fungi</taxon>
        <taxon>Dikarya</taxon>
        <taxon>Ascomycota</taxon>
        <taxon>Pezizomycotina</taxon>
        <taxon>Dothideomycetes</taxon>
        <taxon>Dothideomycetidae</taxon>
        <taxon>Dothideales</taxon>
        <taxon>Saccotheciaceae</taxon>
        <taxon>Aureobasidium</taxon>
    </lineage>
</organism>
<dbReference type="AlphaFoldDB" id="A0A074VSS5"/>